<dbReference type="SUPFAM" id="SSF55083">
    <property type="entry name" value="6-hydroxymethyl-7,8-dihydropterin pyrophosphokinase, HPPK"/>
    <property type="match status" value="1"/>
</dbReference>
<evidence type="ECO:0000256" key="7">
    <source>
        <dbReference type="ARBA" id="ARBA00022777"/>
    </source>
</evidence>
<comment type="pathway">
    <text evidence="1">Cofactor biosynthesis; tetrahydrofolate biosynthesis; 2-amino-4-hydroxy-6-hydroxymethyl-7,8-dihydropteridine diphosphate from 7,8-dihydroneopterin triphosphate: step 4/4.</text>
</comment>
<comment type="function">
    <text evidence="10">Catalyzes the transfer of pyrophosphate from adenosine triphosphate (ATP) to 6-hydroxymethyl-7,8-dihydropterin, an enzymatic step in folate biosynthesis pathway.</text>
</comment>
<dbReference type="EC" id="2.7.6.3" evidence="3"/>
<dbReference type="STRING" id="398580.Dshi_0192"/>
<evidence type="ECO:0000256" key="9">
    <source>
        <dbReference type="ARBA" id="ARBA00022909"/>
    </source>
</evidence>
<dbReference type="AlphaFoldDB" id="A8LLD1"/>
<dbReference type="GO" id="GO:0016301">
    <property type="term" value="F:kinase activity"/>
    <property type="evidence" value="ECO:0007669"/>
    <property type="project" value="UniProtKB-KW"/>
</dbReference>
<dbReference type="PANTHER" id="PTHR43071:SF1">
    <property type="entry name" value="2-AMINO-4-HYDROXY-6-HYDROXYMETHYLDIHYDROPTERIDINE PYROPHOSPHOKINASE"/>
    <property type="match status" value="1"/>
</dbReference>
<keyword evidence="8" id="KW-0067">ATP-binding</keyword>
<evidence type="ECO:0000256" key="4">
    <source>
        <dbReference type="ARBA" id="ARBA00016218"/>
    </source>
</evidence>
<comment type="similarity">
    <text evidence="2">Belongs to the HPPK family.</text>
</comment>
<evidence type="ECO:0000256" key="12">
    <source>
        <dbReference type="ARBA" id="ARBA00033413"/>
    </source>
</evidence>
<evidence type="ECO:0000256" key="3">
    <source>
        <dbReference type="ARBA" id="ARBA00013253"/>
    </source>
</evidence>
<dbReference type="NCBIfam" id="TIGR01498">
    <property type="entry name" value="folK"/>
    <property type="match status" value="1"/>
</dbReference>
<dbReference type="HOGENOM" id="CLU_097916_3_2_5"/>
<dbReference type="UniPathway" id="UPA00077">
    <property type="reaction ID" value="UER00155"/>
</dbReference>
<organism evidence="14 15">
    <name type="scientific">Dinoroseobacter shibae (strain DSM 16493 / NCIMB 14021 / DFL 12)</name>
    <dbReference type="NCBI Taxonomy" id="398580"/>
    <lineage>
        <taxon>Bacteria</taxon>
        <taxon>Pseudomonadati</taxon>
        <taxon>Pseudomonadota</taxon>
        <taxon>Alphaproteobacteria</taxon>
        <taxon>Rhodobacterales</taxon>
        <taxon>Roseobacteraceae</taxon>
        <taxon>Dinoroseobacter</taxon>
    </lineage>
</organism>
<dbReference type="OrthoDB" id="9808041at2"/>
<dbReference type="KEGG" id="dsh:Dshi_0192"/>
<evidence type="ECO:0000256" key="11">
    <source>
        <dbReference type="ARBA" id="ARBA00029766"/>
    </source>
</evidence>
<evidence type="ECO:0000256" key="2">
    <source>
        <dbReference type="ARBA" id="ARBA00005810"/>
    </source>
</evidence>
<dbReference type="GO" id="GO:0046656">
    <property type="term" value="P:folic acid biosynthetic process"/>
    <property type="evidence" value="ECO:0007669"/>
    <property type="project" value="UniProtKB-KW"/>
</dbReference>
<keyword evidence="9" id="KW-0289">Folate biosynthesis</keyword>
<evidence type="ECO:0000256" key="1">
    <source>
        <dbReference type="ARBA" id="ARBA00005051"/>
    </source>
</evidence>
<evidence type="ECO:0000259" key="13">
    <source>
        <dbReference type="PROSITE" id="PS00794"/>
    </source>
</evidence>
<dbReference type="GO" id="GO:0005524">
    <property type="term" value="F:ATP binding"/>
    <property type="evidence" value="ECO:0007669"/>
    <property type="project" value="UniProtKB-KW"/>
</dbReference>
<dbReference type="InterPro" id="IPR035907">
    <property type="entry name" value="Hppk_sf"/>
</dbReference>
<accession>A8LLD1</accession>
<protein>
    <recommendedName>
        <fullName evidence="4">2-amino-4-hydroxy-6-hydroxymethyldihydropteridine pyrophosphokinase</fullName>
        <ecNumber evidence="3">2.7.6.3</ecNumber>
    </recommendedName>
    <alternativeName>
        <fullName evidence="11">6-hydroxymethyl-7,8-dihydropterin pyrophosphokinase</fullName>
    </alternativeName>
    <alternativeName>
        <fullName evidence="12">7,8-dihydro-6-hydroxymethylpterin-pyrophosphokinase</fullName>
    </alternativeName>
</protein>
<dbReference type="RefSeq" id="WP_012176874.1">
    <property type="nucleotide sequence ID" value="NC_009952.1"/>
</dbReference>
<keyword evidence="15" id="KW-1185">Reference proteome</keyword>
<dbReference type="InterPro" id="IPR000550">
    <property type="entry name" value="Hppk"/>
</dbReference>
<keyword evidence="5 14" id="KW-0808">Transferase</keyword>
<dbReference type="Gene3D" id="3.30.70.560">
    <property type="entry name" value="7,8-Dihydro-6-hydroxymethylpterin-pyrophosphokinase HPPK"/>
    <property type="match status" value="1"/>
</dbReference>
<dbReference type="EMBL" id="CP000830">
    <property type="protein sequence ID" value="ABV91941.1"/>
    <property type="molecule type" value="Genomic_DNA"/>
</dbReference>
<evidence type="ECO:0000313" key="14">
    <source>
        <dbReference type="EMBL" id="ABV91941.1"/>
    </source>
</evidence>
<evidence type="ECO:0000313" key="15">
    <source>
        <dbReference type="Proteomes" id="UP000006833"/>
    </source>
</evidence>
<gene>
    <name evidence="14" type="primary">hppk</name>
    <name evidence="14" type="ordered locus">Dshi_0192</name>
</gene>
<evidence type="ECO:0000256" key="5">
    <source>
        <dbReference type="ARBA" id="ARBA00022679"/>
    </source>
</evidence>
<dbReference type="GO" id="GO:0046654">
    <property type="term" value="P:tetrahydrofolate biosynthetic process"/>
    <property type="evidence" value="ECO:0007669"/>
    <property type="project" value="UniProtKB-UniPathway"/>
</dbReference>
<evidence type="ECO:0000256" key="10">
    <source>
        <dbReference type="ARBA" id="ARBA00029409"/>
    </source>
</evidence>
<proteinExistence type="inferred from homology"/>
<dbReference type="Pfam" id="PF01288">
    <property type="entry name" value="HPPK"/>
    <property type="match status" value="1"/>
</dbReference>
<dbReference type="Proteomes" id="UP000006833">
    <property type="component" value="Chromosome"/>
</dbReference>
<dbReference type="CDD" id="cd00483">
    <property type="entry name" value="HPPK"/>
    <property type="match status" value="1"/>
</dbReference>
<dbReference type="PANTHER" id="PTHR43071">
    <property type="entry name" value="2-AMINO-4-HYDROXY-6-HYDROXYMETHYLDIHYDROPTERIDINE PYROPHOSPHOKINASE"/>
    <property type="match status" value="1"/>
</dbReference>
<dbReference type="PROSITE" id="PS00794">
    <property type="entry name" value="HPPK"/>
    <property type="match status" value="1"/>
</dbReference>
<evidence type="ECO:0000256" key="8">
    <source>
        <dbReference type="ARBA" id="ARBA00022840"/>
    </source>
</evidence>
<feature type="domain" description="7,8-dihydro-6-hydroxymethylpterin-pyrophosphokinase" evidence="13">
    <location>
        <begin position="94"/>
        <end position="105"/>
    </location>
</feature>
<keyword evidence="7 14" id="KW-0418">Kinase</keyword>
<keyword evidence="6" id="KW-0547">Nucleotide-binding</keyword>
<name>A8LLD1_DINSH</name>
<reference evidence="15" key="1">
    <citation type="journal article" date="2010" name="ISME J.">
        <title>The complete genome sequence of the algal symbiont Dinoroseobacter shibae: a hitchhiker's guide to life in the sea.</title>
        <authorList>
            <person name="Wagner-Dobler I."/>
            <person name="Ballhausen B."/>
            <person name="Berger M."/>
            <person name="Brinkhoff T."/>
            <person name="Buchholz I."/>
            <person name="Bunk B."/>
            <person name="Cypionka H."/>
            <person name="Daniel R."/>
            <person name="Drepper T."/>
            <person name="Gerdts G."/>
            <person name="Hahnke S."/>
            <person name="Han C."/>
            <person name="Jahn D."/>
            <person name="Kalhoefer D."/>
            <person name="Kiss H."/>
            <person name="Klenk H.P."/>
            <person name="Kyrpides N."/>
            <person name="Liebl W."/>
            <person name="Liesegang H."/>
            <person name="Meincke L."/>
            <person name="Pati A."/>
            <person name="Petersen J."/>
            <person name="Piekarski T."/>
            <person name="Pommerenke C."/>
            <person name="Pradella S."/>
            <person name="Pukall R."/>
            <person name="Rabus R."/>
            <person name="Stackebrandt E."/>
            <person name="Thole S."/>
            <person name="Thompson L."/>
            <person name="Tielen P."/>
            <person name="Tomasch J."/>
            <person name="von Jan M."/>
            <person name="Wanphrut N."/>
            <person name="Wichels A."/>
            <person name="Zech H."/>
            <person name="Simon M."/>
        </authorList>
    </citation>
    <scope>NUCLEOTIDE SEQUENCE [LARGE SCALE GENOMIC DNA]</scope>
    <source>
        <strain evidence="15">DSM 16493 / NCIMB 14021 / DFL 12</strain>
    </source>
</reference>
<dbReference type="GO" id="GO:0003848">
    <property type="term" value="F:2-amino-4-hydroxy-6-hydroxymethyldihydropteridine diphosphokinase activity"/>
    <property type="evidence" value="ECO:0007669"/>
    <property type="project" value="UniProtKB-EC"/>
</dbReference>
<evidence type="ECO:0000256" key="6">
    <source>
        <dbReference type="ARBA" id="ARBA00022741"/>
    </source>
</evidence>
<sequence>MKIQSFGIIALGANQPLGGRTPKVTLRQACEALADAPLEIVARSRFFATPAFPDPSQPEYVNGCVTVETGLGAKALLKVLHDVEDRLGRARGQRWGARTLDLDLLALGAQVLPDMETYAQWRDLPRSAQVARTPNELILPHPRIADRPFVLVPLMDVAPLWRHPVTGKTASEMLRNLPKSEIDAIRPLE</sequence>
<dbReference type="eggNOG" id="COG0801">
    <property type="taxonomic scope" value="Bacteria"/>
</dbReference>